<reference evidence="1 2" key="1">
    <citation type="journal article" date="2023" name="Plants (Basel)">
        <title>Bridging the Gap: Combining Genomics and Transcriptomics Approaches to Understand Stylosanthes scabra, an Orphan Legume from the Brazilian Caatinga.</title>
        <authorList>
            <person name="Ferreira-Neto J.R.C."/>
            <person name="da Silva M.D."/>
            <person name="Binneck E."/>
            <person name="de Melo N.F."/>
            <person name="da Silva R.H."/>
            <person name="de Melo A.L.T.M."/>
            <person name="Pandolfi V."/>
            <person name="Bustamante F.O."/>
            <person name="Brasileiro-Vidal A.C."/>
            <person name="Benko-Iseppon A.M."/>
        </authorList>
    </citation>
    <scope>NUCLEOTIDE SEQUENCE [LARGE SCALE GENOMIC DNA]</scope>
    <source>
        <tissue evidence="1">Leaves</tissue>
    </source>
</reference>
<organism evidence="1 2">
    <name type="scientific">Stylosanthes scabra</name>
    <dbReference type="NCBI Taxonomy" id="79078"/>
    <lineage>
        <taxon>Eukaryota</taxon>
        <taxon>Viridiplantae</taxon>
        <taxon>Streptophyta</taxon>
        <taxon>Embryophyta</taxon>
        <taxon>Tracheophyta</taxon>
        <taxon>Spermatophyta</taxon>
        <taxon>Magnoliopsida</taxon>
        <taxon>eudicotyledons</taxon>
        <taxon>Gunneridae</taxon>
        <taxon>Pentapetalae</taxon>
        <taxon>rosids</taxon>
        <taxon>fabids</taxon>
        <taxon>Fabales</taxon>
        <taxon>Fabaceae</taxon>
        <taxon>Papilionoideae</taxon>
        <taxon>50 kb inversion clade</taxon>
        <taxon>dalbergioids sensu lato</taxon>
        <taxon>Dalbergieae</taxon>
        <taxon>Pterocarpus clade</taxon>
        <taxon>Stylosanthes</taxon>
    </lineage>
</organism>
<comment type="caution">
    <text evidence="1">The sequence shown here is derived from an EMBL/GenBank/DDBJ whole genome shotgun (WGS) entry which is preliminary data.</text>
</comment>
<evidence type="ECO:0000313" key="1">
    <source>
        <dbReference type="EMBL" id="MED6136707.1"/>
    </source>
</evidence>
<evidence type="ECO:0000313" key="2">
    <source>
        <dbReference type="Proteomes" id="UP001341840"/>
    </source>
</evidence>
<gene>
    <name evidence="1" type="ORF">PIB30_058262</name>
</gene>
<keyword evidence="2" id="KW-1185">Reference proteome</keyword>
<proteinExistence type="predicted"/>
<sequence length="73" mass="8045">ARIGVEVAKVGKRSKEIMKESLEGHLQHGCTYAHTTGVMCRPSYRTGVYAQVLGAYVPRRGQHSNFKGEKGNL</sequence>
<name>A0ABU6SKA8_9FABA</name>
<dbReference type="EMBL" id="JASCZI010060902">
    <property type="protein sequence ID" value="MED6136707.1"/>
    <property type="molecule type" value="Genomic_DNA"/>
</dbReference>
<accession>A0ABU6SKA8</accession>
<protein>
    <submittedName>
        <fullName evidence="1">Uncharacterized protein</fullName>
    </submittedName>
</protein>
<feature type="non-terminal residue" evidence="1">
    <location>
        <position position="1"/>
    </location>
</feature>
<dbReference type="Proteomes" id="UP001341840">
    <property type="component" value="Unassembled WGS sequence"/>
</dbReference>